<feature type="domain" description="Restriction system protein Mrr-like N-terminal" evidence="1">
    <location>
        <begin position="72"/>
        <end position="158"/>
    </location>
</feature>
<dbReference type="EMBL" id="CP036276">
    <property type="protein sequence ID" value="QDU46199.1"/>
    <property type="molecule type" value="Genomic_DNA"/>
</dbReference>
<name>A0A517ZUP7_9PLAN</name>
<dbReference type="OrthoDB" id="4286512at2"/>
<evidence type="ECO:0000259" key="1">
    <source>
        <dbReference type="Pfam" id="PF14338"/>
    </source>
</evidence>
<dbReference type="Pfam" id="PF14338">
    <property type="entry name" value="Mrr_N"/>
    <property type="match status" value="1"/>
</dbReference>
<evidence type="ECO:0000313" key="2">
    <source>
        <dbReference type="EMBL" id="QDU46199.1"/>
    </source>
</evidence>
<gene>
    <name evidence="2" type="ORF">Mal52_47160</name>
</gene>
<dbReference type="RefSeq" id="WP_145378736.1">
    <property type="nucleotide sequence ID" value="NZ_CAXBED010000166.1"/>
</dbReference>
<sequence length="169" mass="19321">MPTTPLERMKVDLCSQIEEMIAELSNAENSVKQGDFNVSAEILESVSQRINAAAQAARNSGEEAHQTTWIHFKRPILEVLVREGGSARNWQVFQYLEDHLRLTAGDKQQHVDETRETEWQHECRIAGKTMREEPLNYLEPITVPGVWTITEAGREHLEELRRADGLAMQ</sequence>
<proteinExistence type="predicted"/>
<keyword evidence="3" id="KW-1185">Reference proteome</keyword>
<protein>
    <recommendedName>
        <fullName evidence="1">Restriction system protein Mrr-like N-terminal domain-containing protein</fullName>
    </recommendedName>
</protein>
<dbReference type="AlphaFoldDB" id="A0A517ZUP7"/>
<accession>A0A517ZUP7</accession>
<dbReference type="KEGG" id="sdyn:Mal52_47160"/>
<reference evidence="2 3" key="1">
    <citation type="submission" date="2019-02" db="EMBL/GenBank/DDBJ databases">
        <title>Deep-cultivation of Planctomycetes and their phenomic and genomic characterization uncovers novel biology.</title>
        <authorList>
            <person name="Wiegand S."/>
            <person name="Jogler M."/>
            <person name="Boedeker C."/>
            <person name="Pinto D."/>
            <person name="Vollmers J."/>
            <person name="Rivas-Marin E."/>
            <person name="Kohn T."/>
            <person name="Peeters S.H."/>
            <person name="Heuer A."/>
            <person name="Rast P."/>
            <person name="Oberbeckmann S."/>
            <person name="Bunk B."/>
            <person name="Jeske O."/>
            <person name="Meyerdierks A."/>
            <person name="Storesund J.E."/>
            <person name="Kallscheuer N."/>
            <person name="Luecker S."/>
            <person name="Lage O.M."/>
            <person name="Pohl T."/>
            <person name="Merkel B.J."/>
            <person name="Hornburger P."/>
            <person name="Mueller R.-W."/>
            <person name="Bruemmer F."/>
            <person name="Labrenz M."/>
            <person name="Spormann A.M."/>
            <person name="Op den Camp H."/>
            <person name="Overmann J."/>
            <person name="Amann R."/>
            <person name="Jetten M.S.M."/>
            <person name="Mascher T."/>
            <person name="Medema M.H."/>
            <person name="Devos D.P."/>
            <person name="Kaster A.-K."/>
            <person name="Ovreas L."/>
            <person name="Rohde M."/>
            <person name="Galperin M.Y."/>
            <person name="Jogler C."/>
        </authorList>
    </citation>
    <scope>NUCLEOTIDE SEQUENCE [LARGE SCALE GENOMIC DNA]</scope>
    <source>
        <strain evidence="2 3">Mal52</strain>
    </source>
</reference>
<dbReference type="Proteomes" id="UP000319383">
    <property type="component" value="Chromosome"/>
</dbReference>
<dbReference type="InterPro" id="IPR025745">
    <property type="entry name" value="Mrr-like_N_dom"/>
</dbReference>
<evidence type="ECO:0000313" key="3">
    <source>
        <dbReference type="Proteomes" id="UP000319383"/>
    </source>
</evidence>
<organism evidence="2 3">
    <name type="scientific">Symmachiella dynata</name>
    <dbReference type="NCBI Taxonomy" id="2527995"/>
    <lineage>
        <taxon>Bacteria</taxon>
        <taxon>Pseudomonadati</taxon>
        <taxon>Planctomycetota</taxon>
        <taxon>Planctomycetia</taxon>
        <taxon>Planctomycetales</taxon>
        <taxon>Planctomycetaceae</taxon>
        <taxon>Symmachiella</taxon>
    </lineage>
</organism>